<dbReference type="PANTHER" id="PTHR43875:SF1">
    <property type="entry name" value="OSMOPROTECTIVE COMPOUNDS UPTAKE ATP-BINDING PROTEIN GGTA"/>
    <property type="match status" value="1"/>
</dbReference>
<evidence type="ECO:0000256" key="3">
    <source>
        <dbReference type="ARBA" id="ARBA00022840"/>
    </source>
</evidence>
<dbReference type="InterPro" id="IPR047641">
    <property type="entry name" value="ABC_transpr_MalK/UgpC-like"/>
</dbReference>
<evidence type="ECO:0000256" key="1">
    <source>
        <dbReference type="ARBA" id="ARBA00022448"/>
    </source>
</evidence>
<dbReference type="Pfam" id="PF00005">
    <property type="entry name" value="ABC_tran"/>
    <property type="match status" value="1"/>
</dbReference>
<dbReference type="SUPFAM" id="SSF52540">
    <property type="entry name" value="P-loop containing nucleoside triphosphate hydrolases"/>
    <property type="match status" value="1"/>
</dbReference>
<dbReference type="GO" id="GO:0016887">
    <property type="term" value="F:ATP hydrolysis activity"/>
    <property type="evidence" value="ECO:0007669"/>
    <property type="project" value="InterPro"/>
</dbReference>
<dbReference type="AlphaFoldDB" id="A0A4Q4Z4N6"/>
<dbReference type="GO" id="GO:0005524">
    <property type="term" value="F:ATP binding"/>
    <property type="evidence" value="ECO:0007669"/>
    <property type="project" value="UniProtKB-KW"/>
</dbReference>
<dbReference type="Gene3D" id="2.40.50.100">
    <property type="match status" value="1"/>
</dbReference>
<evidence type="ECO:0000256" key="2">
    <source>
        <dbReference type="ARBA" id="ARBA00022741"/>
    </source>
</evidence>
<proteinExistence type="predicted"/>
<dbReference type="RefSeq" id="WP_134720828.1">
    <property type="nucleotide sequence ID" value="NZ_SDKM01000059.1"/>
</dbReference>
<dbReference type="InterPro" id="IPR003593">
    <property type="entry name" value="AAA+_ATPase"/>
</dbReference>
<accession>A0A4Q4Z4N6</accession>
<dbReference type="SMART" id="SM00382">
    <property type="entry name" value="AAA"/>
    <property type="match status" value="1"/>
</dbReference>
<dbReference type="Proteomes" id="UP000295198">
    <property type="component" value="Unassembled WGS sequence"/>
</dbReference>
<dbReference type="EMBL" id="SDKM01000059">
    <property type="protein sequence ID" value="RYP81854.1"/>
    <property type="molecule type" value="Genomic_DNA"/>
</dbReference>
<keyword evidence="6" id="KW-1185">Reference proteome</keyword>
<dbReference type="PANTHER" id="PTHR43875">
    <property type="entry name" value="MALTODEXTRIN IMPORT ATP-BINDING PROTEIN MSMX"/>
    <property type="match status" value="1"/>
</dbReference>
<dbReference type="Gene3D" id="3.40.50.300">
    <property type="entry name" value="P-loop containing nucleotide triphosphate hydrolases"/>
    <property type="match status" value="1"/>
</dbReference>
<protein>
    <submittedName>
        <fullName evidence="5">ABC transporter ATP-binding protein</fullName>
    </submittedName>
</protein>
<dbReference type="SUPFAM" id="SSF50331">
    <property type="entry name" value="MOP-like"/>
    <property type="match status" value="1"/>
</dbReference>
<evidence type="ECO:0000313" key="5">
    <source>
        <dbReference type="EMBL" id="RYP81854.1"/>
    </source>
</evidence>
<evidence type="ECO:0000259" key="4">
    <source>
        <dbReference type="PROSITE" id="PS50893"/>
    </source>
</evidence>
<organism evidence="5 6">
    <name type="scientific">Nocardioides guangzhouensis</name>
    <dbReference type="NCBI Taxonomy" id="2497878"/>
    <lineage>
        <taxon>Bacteria</taxon>
        <taxon>Bacillati</taxon>
        <taxon>Actinomycetota</taxon>
        <taxon>Actinomycetes</taxon>
        <taxon>Propionibacteriales</taxon>
        <taxon>Nocardioidaceae</taxon>
        <taxon>Nocardioides</taxon>
    </lineage>
</organism>
<name>A0A4Q4Z4N6_9ACTN</name>
<keyword evidence="1" id="KW-0813">Transport</keyword>
<keyword evidence="2" id="KW-0547">Nucleotide-binding</keyword>
<dbReference type="PROSITE" id="PS50893">
    <property type="entry name" value="ABC_TRANSPORTER_2"/>
    <property type="match status" value="1"/>
</dbReference>
<sequence>MAEIEFDDATCVHPGERTAAVAPLTLTVADGELFVLLGPPGAGKTTALRMVAGLVAATGGEVRVGGRAVEGARDDVVLVFQNYALYPNLTVAENIGAPLRSSGRDRHAVRALVDEVAALLGLCESLGQGATDLSPSQRMRVALARGLVRRPSVLLMDEPLANLAPTVRAEVRQSLVAAQRALGVTTLYATDDQVEALTIADRVGVLDEGLLHQCDEPRRLYDRPRTLFVAGLLGSPPMNFLDVRMQYGLPTLAESTVVVPIQAVHADTGVARLGVRPEDVHPVERGRGVDVEVQALSEQNGVLFASGQAQGAARRPVRLTFRLPEGSDVAVGDLVTVLPDPAGVHLFHPGSGERLGA</sequence>
<dbReference type="InterPro" id="IPR027417">
    <property type="entry name" value="P-loop_NTPase"/>
</dbReference>
<dbReference type="OrthoDB" id="3180400at2"/>
<feature type="domain" description="ABC transporter" evidence="4">
    <location>
        <begin position="4"/>
        <end position="233"/>
    </location>
</feature>
<gene>
    <name evidence="5" type="ORF">EKO23_23020</name>
</gene>
<keyword evidence="3 5" id="KW-0067">ATP-binding</keyword>
<comment type="caution">
    <text evidence="5">The sequence shown here is derived from an EMBL/GenBank/DDBJ whole genome shotgun (WGS) entry which is preliminary data.</text>
</comment>
<evidence type="ECO:0000313" key="6">
    <source>
        <dbReference type="Proteomes" id="UP000295198"/>
    </source>
</evidence>
<dbReference type="InterPro" id="IPR003439">
    <property type="entry name" value="ABC_transporter-like_ATP-bd"/>
</dbReference>
<dbReference type="GO" id="GO:0055052">
    <property type="term" value="C:ATP-binding cassette (ABC) transporter complex, substrate-binding subunit-containing"/>
    <property type="evidence" value="ECO:0007669"/>
    <property type="project" value="TreeGrafter"/>
</dbReference>
<dbReference type="InterPro" id="IPR008995">
    <property type="entry name" value="Mo/tungstate-bd_C_term_dom"/>
</dbReference>
<reference evidence="5 6" key="1">
    <citation type="submission" date="2019-01" db="EMBL/GenBank/DDBJ databases">
        <title>Nocardioides guangzhouensis sp. nov., an actinobacterium isolated from soil.</title>
        <authorList>
            <person name="Fu Y."/>
            <person name="Cai Y."/>
            <person name="Lin Z."/>
            <person name="Chen P."/>
        </authorList>
    </citation>
    <scope>NUCLEOTIDE SEQUENCE [LARGE SCALE GENOMIC DNA]</scope>
    <source>
        <strain evidence="5 6">130</strain>
    </source>
</reference>